<comment type="caution">
    <text evidence="1">The sequence shown here is derived from an EMBL/GenBank/DDBJ whole genome shotgun (WGS) entry which is preliminary data.</text>
</comment>
<dbReference type="eggNOG" id="ENOG5030BGD">
    <property type="taxonomic scope" value="Bacteria"/>
</dbReference>
<dbReference type="AlphaFoldDB" id="A0A017T1W5"/>
<dbReference type="OrthoDB" id="5509987at2"/>
<keyword evidence="1" id="KW-0449">Lipoprotein</keyword>
<organism evidence="1 2">
    <name type="scientific">Chondromyces apiculatus DSM 436</name>
    <dbReference type="NCBI Taxonomy" id="1192034"/>
    <lineage>
        <taxon>Bacteria</taxon>
        <taxon>Pseudomonadati</taxon>
        <taxon>Myxococcota</taxon>
        <taxon>Polyangia</taxon>
        <taxon>Polyangiales</taxon>
        <taxon>Polyangiaceae</taxon>
        <taxon>Chondromyces</taxon>
    </lineage>
</organism>
<sequence length="294" mass="30218">MTSMDAGKGSRMGGNGRGARRGVVSLGAVVLAGMALGGLGAGCGGEDSTTGKRLTHETVVTAGAEATGGFTNAMGWRVTLSRADVAVGALYYFDGAPVTAMRGRRLRLLDRVSGWLIREAHAHPGHYEPGNALGEMTAATSVDLMGGPVSVGASEAVTGVYRSASFDFGAKAVGPLAGAMGEAVVVVEGVAEKEGMSRSFRAEAKADEVLDTDALPVVEGCVFEEAEVQGDGTVTVLVKPSVWLDQVDFEEVPESADGEPVAFDVRGTPHKAFIRGLKKGTGYVFSYGAGSEEK</sequence>
<proteinExistence type="predicted"/>
<evidence type="ECO:0000313" key="2">
    <source>
        <dbReference type="Proteomes" id="UP000019678"/>
    </source>
</evidence>
<evidence type="ECO:0000313" key="1">
    <source>
        <dbReference type="EMBL" id="EYF03223.1"/>
    </source>
</evidence>
<reference evidence="1 2" key="1">
    <citation type="submission" date="2013-05" db="EMBL/GenBank/DDBJ databases">
        <title>Genome assembly of Chondromyces apiculatus DSM 436.</title>
        <authorList>
            <person name="Sharma G."/>
            <person name="Khatri I."/>
            <person name="Kaur C."/>
            <person name="Mayilraj S."/>
            <person name="Subramanian S."/>
        </authorList>
    </citation>
    <scope>NUCLEOTIDE SEQUENCE [LARGE SCALE GENOMIC DNA]</scope>
    <source>
        <strain evidence="1 2">DSM 436</strain>
    </source>
</reference>
<dbReference type="RefSeq" id="WP_156041187.1">
    <property type="nucleotide sequence ID" value="NZ_ASRX01000049.1"/>
</dbReference>
<dbReference type="Proteomes" id="UP000019678">
    <property type="component" value="Unassembled WGS sequence"/>
</dbReference>
<dbReference type="STRING" id="1192034.CAP_5727"/>
<accession>A0A017T1W5</accession>
<dbReference type="EMBL" id="ASRX01000049">
    <property type="protein sequence ID" value="EYF03223.1"/>
    <property type="molecule type" value="Genomic_DNA"/>
</dbReference>
<keyword evidence="2" id="KW-1185">Reference proteome</keyword>
<protein>
    <submittedName>
        <fullName evidence="1">Putative lipoprotein</fullName>
    </submittedName>
</protein>
<name>A0A017T1W5_9BACT</name>
<gene>
    <name evidence="1" type="ORF">CAP_5727</name>
</gene>